<feature type="domain" description="Bacterial bifunctional deaminase-reductase C-terminal" evidence="1">
    <location>
        <begin position="96"/>
        <end position="171"/>
    </location>
</feature>
<sequence>MARKVSAHLFNSINGVVESPNEWQFDRFGPEEMEMMGAAIGGVTDVVIGRKLWDEWSEYWQSAGADDPFGQFINPVRKHVVSLTRSGDLGWNSTVIEGDPADYVRALKETDGGDISVVGGIDTTRSLFLAGAIDELTLTTHPVAGVGRRLFDESVPVTRLDLVRSQVTPAGNAVLTYALHQD</sequence>
<dbReference type="EMBL" id="RCZM01000003">
    <property type="protein sequence ID" value="TPG17185.1"/>
    <property type="molecule type" value="Genomic_DNA"/>
</dbReference>
<evidence type="ECO:0000313" key="2">
    <source>
        <dbReference type="EMBL" id="TPG17185.1"/>
    </source>
</evidence>
<gene>
    <name evidence="2" type="ORF">EAH86_10505</name>
</gene>
<dbReference type="Proteomes" id="UP000317722">
    <property type="component" value="Unassembled WGS sequence"/>
</dbReference>
<dbReference type="Gene3D" id="3.40.430.10">
    <property type="entry name" value="Dihydrofolate Reductase, subunit A"/>
    <property type="match status" value="1"/>
</dbReference>
<dbReference type="GO" id="GO:0009231">
    <property type="term" value="P:riboflavin biosynthetic process"/>
    <property type="evidence" value="ECO:0007669"/>
    <property type="project" value="InterPro"/>
</dbReference>
<dbReference type="GO" id="GO:0008703">
    <property type="term" value="F:5-amino-6-(5-phosphoribosylamino)uracil reductase activity"/>
    <property type="evidence" value="ECO:0007669"/>
    <property type="project" value="InterPro"/>
</dbReference>
<dbReference type="Pfam" id="PF01872">
    <property type="entry name" value="RibD_C"/>
    <property type="match status" value="1"/>
</dbReference>
<name>A0A502CU91_9MICO</name>
<dbReference type="InterPro" id="IPR002734">
    <property type="entry name" value="RibDG_C"/>
</dbReference>
<proteinExistence type="predicted"/>
<keyword evidence="3" id="KW-1185">Reference proteome</keyword>
<dbReference type="AlphaFoldDB" id="A0A502CU91"/>
<evidence type="ECO:0000313" key="3">
    <source>
        <dbReference type="Proteomes" id="UP000317722"/>
    </source>
</evidence>
<comment type="caution">
    <text evidence="2">The sequence shown here is derived from an EMBL/GenBank/DDBJ whole genome shotgun (WGS) entry which is preliminary data.</text>
</comment>
<reference evidence="2 3" key="1">
    <citation type="journal article" date="2019" name="Environ. Microbiol.">
        <title>Species interactions and distinct microbial communities in high Arctic permafrost affected cryosols are associated with the CH4 and CO2 gas fluxes.</title>
        <authorList>
            <person name="Altshuler I."/>
            <person name="Hamel J."/>
            <person name="Turney S."/>
            <person name="Magnuson E."/>
            <person name="Levesque R."/>
            <person name="Greer C."/>
            <person name="Whyte L.G."/>
        </authorList>
    </citation>
    <scope>NUCLEOTIDE SEQUENCE [LARGE SCALE GENOMIC DNA]</scope>
    <source>
        <strain evidence="2 3">S9.3A</strain>
    </source>
</reference>
<evidence type="ECO:0000259" key="1">
    <source>
        <dbReference type="Pfam" id="PF01872"/>
    </source>
</evidence>
<dbReference type="RefSeq" id="WP_140740191.1">
    <property type="nucleotide sequence ID" value="NZ_RCZM01000003.1"/>
</dbReference>
<accession>A0A502CU91</accession>
<dbReference type="OrthoDB" id="195113at2"/>
<organism evidence="2 3">
    <name type="scientific">Pedococcus bigeumensis</name>
    <dbReference type="NCBI Taxonomy" id="433644"/>
    <lineage>
        <taxon>Bacteria</taxon>
        <taxon>Bacillati</taxon>
        <taxon>Actinomycetota</taxon>
        <taxon>Actinomycetes</taxon>
        <taxon>Micrococcales</taxon>
        <taxon>Intrasporangiaceae</taxon>
        <taxon>Pedococcus</taxon>
    </lineage>
</organism>
<dbReference type="SUPFAM" id="SSF53597">
    <property type="entry name" value="Dihydrofolate reductase-like"/>
    <property type="match status" value="1"/>
</dbReference>
<dbReference type="InterPro" id="IPR024072">
    <property type="entry name" value="DHFR-like_dom_sf"/>
</dbReference>
<protein>
    <submittedName>
        <fullName evidence="2">Dihydrofolate reductase</fullName>
    </submittedName>
</protein>